<evidence type="ECO:0000313" key="2">
    <source>
        <dbReference type="EMBL" id="NKY25515.1"/>
    </source>
</evidence>
<protein>
    <submittedName>
        <fullName evidence="2">Restriction endonuclease</fullName>
    </submittedName>
</protein>
<dbReference type="GO" id="GO:0004519">
    <property type="term" value="F:endonuclease activity"/>
    <property type="evidence" value="ECO:0007669"/>
    <property type="project" value="UniProtKB-KW"/>
</dbReference>
<dbReference type="Proteomes" id="UP000540698">
    <property type="component" value="Unassembled WGS sequence"/>
</dbReference>
<dbReference type="InterPro" id="IPR007560">
    <property type="entry name" value="Restrct_endonuc_IV_Mrr"/>
</dbReference>
<keyword evidence="2" id="KW-0540">Nuclease</keyword>
<name>A0A7X6L0B8_9NOCA</name>
<dbReference type="EMBL" id="JAAXOS010000002">
    <property type="protein sequence ID" value="NKY25515.1"/>
    <property type="molecule type" value="Genomic_DNA"/>
</dbReference>
<keyword evidence="3" id="KW-1185">Reference proteome</keyword>
<organism evidence="2 3">
    <name type="scientific">Nocardia gamkensis</name>
    <dbReference type="NCBI Taxonomy" id="352869"/>
    <lineage>
        <taxon>Bacteria</taxon>
        <taxon>Bacillati</taxon>
        <taxon>Actinomycetota</taxon>
        <taxon>Actinomycetes</taxon>
        <taxon>Mycobacteriales</taxon>
        <taxon>Nocardiaceae</taxon>
        <taxon>Nocardia</taxon>
    </lineage>
</organism>
<keyword evidence="2" id="KW-0255">Endonuclease</keyword>
<reference evidence="2 3" key="1">
    <citation type="submission" date="2020-04" db="EMBL/GenBank/DDBJ databases">
        <title>MicrobeNet Type strains.</title>
        <authorList>
            <person name="Nicholson A.C."/>
        </authorList>
    </citation>
    <scope>NUCLEOTIDE SEQUENCE [LARGE SCALE GENOMIC DNA]</scope>
    <source>
        <strain evidence="2 3">DSM 44956</strain>
    </source>
</reference>
<gene>
    <name evidence="2" type="ORF">HGB38_04595</name>
</gene>
<dbReference type="InterPro" id="IPR011335">
    <property type="entry name" value="Restrct_endonuc-II-like"/>
</dbReference>
<sequence>MLDLDSLDWQTFEALAIMLLRRESYKVTSRPAPGRQGFDSGVDVVANSPNDEQTFVIIKHWRHARTANSQARHTVNAATRLREQFPEANVLLITSADLTRAFDAILHVHGVTLWDRAYVQHLLSVHADIASIVAKKARDRDLNDLLREPEEPPVASLESRVTAELAAIPPGREKWKLYEDTAAKVLTEIYVQYLDPPVLQSRTDDDLDIMDAIFDIPYTDSPWSQVRTTYKTHFVVAEFKNYADSVGPPQVRQLDEYLWPEAFRMFGILVSRKGPNDQALAARRKAWLRQKKVIVFLDDDSLVEMARLVDDGRDPYRLIHEQLMDFFRALTP</sequence>
<dbReference type="Pfam" id="PF04471">
    <property type="entry name" value="Mrr_cat"/>
    <property type="match status" value="1"/>
</dbReference>
<proteinExistence type="predicted"/>
<comment type="caution">
    <text evidence="2">The sequence shown here is derived from an EMBL/GenBank/DDBJ whole genome shotgun (WGS) entry which is preliminary data.</text>
</comment>
<dbReference type="AlphaFoldDB" id="A0A7X6L0B8"/>
<dbReference type="RefSeq" id="WP_168434057.1">
    <property type="nucleotide sequence ID" value="NZ_JAAXOS010000002.1"/>
</dbReference>
<keyword evidence="2" id="KW-0378">Hydrolase</keyword>
<evidence type="ECO:0000259" key="1">
    <source>
        <dbReference type="Pfam" id="PF04471"/>
    </source>
</evidence>
<dbReference type="GO" id="GO:0003677">
    <property type="term" value="F:DNA binding"/>
    <property type="evidence" value="ECO:0007669"/>
    <property type="project" value="InterPro"/>
</dbReference>
<dbReference type="SUPFAM" id="SSF52980">
    <property type="entry name" value="Restriction endonuclease-like"/>
    <property type="match status" value="1"/>
</dbReference>
<feature type="domain" description="Restriction endonuclease type IV Mrr" evidence="1">
    <location>
        <begin position="4"/>
        <end position="122"/>
    </location>
</feature>
<evidence type="ECO:0000313" key="3">
    <source>
        <dbReference type="Proteomes" id="UP000540698"/>
    </source>
</evidence>
<accession>A0A7X6L0B8</accession>
<dbReference type="GO" id="GO:0009307">
    <property type="term" value="P:DNA restriction-modification system"/>
    <property type="evidence" value="ECO:0007669"/>
    <property type="project" value="InterPro"/>
</dbReference>